<evidence type="ECO:0000313" key="9">
    <source>
        <dbReference type="EMBL" id="CAK4012466.1"/>
    </source>
</evidence>
<evidence type="ECO:0000256" key="1">
    <source>
        <dbReference type="ARBA" id="ARBA00004173"/>
    </source>
</evidence>
<feature type="compositionally biased region" description="Polar residues" evidence="8">
    <location>
        <begin position="56"/>
        <end position="71"/>
    </location>
</feature>
<keyword evidence="3" id="KW-0809">Transit peptide</keyword>
<dbReference type="PANTHER" id="PTHR12810">
    <property type="entry name" value="MITOCHONDRIAL 28S RIBOSOMAL PROTEIN S29"/>
    <property type="match status" value="1"/>
</dbReference>
<dbReference type="Pfam" id="PF10236">
    <property type="entry name" value="DAP3"/>
    <property type="match status" value="1"/>
</dbReference>
<comment type="subcellular location">
    <subcellularLocation>
        <location evidence="1">Mitochondrion</location>
    </subcellularLocation>
</comment>
<proteinExistence type="inferred from homology"/>
<comment type="caution">
    <text evidence="9">The sequence shown here is derived from an EMBL/GenBank/DDBJ whole genome shotgun (WGS) entry which is preliminary data.</text>
</comment>
<evidence type="ECO:0000256" key="7">
    <source>
        <dbReference type="ARBA" id="ARBA00035140"/>
    </source>
</evidence>
<dbReference type="PANTHER" id="PTHR12810:SF0">
    <property type="entry name" value="SMALL RIBOSOMAL SUBUNIT PROTEIN MS29"/>
    <property type="match status" value="1"/>
</dbReference>
<evidence type="ECO:0000256" key="8">
    <source>
        <dbReference type="SAM" id="MobiDB-lite"/>
    </source>
</evidence>
<gene>
    <name evidence="9" type="ORF">LECACI_7A004478</name>
</gene>
<dbReference type="AlphaFoldDB" id="A0AAI9EAU6"/>
<evidence type="ECO:0000256" key="6">
    <source>
        <dbReference type="ARBA" id="ARBA00023274"/>
    </source>
</evidence>
<evidence type="ECO:0000313" key="10">
    <source>
        <dbReference type="Proteomes" id="UP001296104"/>
    </source>
</evidence>
<reference evidence="9" key="1">
    <citation type="submission" date="2023-11" db="EMBL/GenBank/DDBJ databases">
        <authorList>
            <person name="Alioto T."/>
            <person name="Alioto T."/>
            <person name="Gomez Garrido J."/>
        </authorList>
    </citation>
    <scope>NUCLEOTIDE SEQUENCE</scope>
</reference>
<keyword evidence="6" id="KW-0687">Ribonucleoprotein</keyword>
<evidence type="ECO:0000256" key="2">
    <source>
        <dbReference type="ARBA" id="ARBA00009863"/>
    </source>
</evidence>
<keyword evidence="5" id="KW-0496">Mitochondrion</keyword>
<organism evidence="9 10">
    <name type="scientific">Lecanosticta acicola</name>
    <dbReference type="NCBI Taxonomy" id="111012"/>
    <lineage>
        <taxon>Eukaryota</taxon>
        <taxon>Fungi</taxon>
        <taxon>Dikarya</taxon>
        <taxon>Ascomycota</taxon>
        <taxon>Pezizomycotina</taxon>
        <taxon>Dothideomycetes</taxon>
        <taxon>Dothideomycetidae</taxon>
        <taxon>Mycosphaerellales</taxon>
        <taxon>Mycosphaerellaceae</taxon>
        <taxon>Lecanosticta</taxon>
    </lineage>
</organism>
<sequence>MAKLSPPLCLRCLRRTLDPIERSTPAGLSHRAAFSTSPSHSVNPPKKKSVVAKPSTRQGRTLRLTKNTRASTAKPPAVGERKAQRKRVVLSNSNALEVVGLKDLASEHTRSRQLELHQGQVLGLSNETVDALRALEAFKPTQGWSLFRRPATLIRKETLTLAGDLEQATERDATGLAARKDGATDQKEGEAVQRLPVRKVLFGERGSGKSVLQLQALALAHLENWVVVHVPEAKDLTNAHTSYQPLFGPTGVTYIQPHYTAKLLENINKANQPLFSKMRVSQRHNISAPLQPNSTLEQLVSLGARDPAVAWPVWQALWNELLLPSNSLSKGEERPPVMFALDGVDHIMRHSAYLNTDAVPIHAHELALVEHFVSMLAGKIEFPNGGMLLAATSESNRASAHTLDQALANNLAIQDGTQSTRYYDPYVAHDILVRRAMRYVSVQKVRGISKDEARGIMEYYAKSGILRSTVTDGLIGEKWTLAGGGIVGQIENGTVRARF</sequence>
<dbReference type="GO" id="GO:0003735">
    <property type="term" value="F:structural constituent of ribosome"/>
    <property type="evidence" value="ECO:0007669"/>
    <property type="project" value="TreeGrafter"/>
</dbReference>
<keyword evidence="4" id="KW-0689">Ribosomal protein</keyword>
<dbReference type="Proteomes" id="UP001296104">
    <property type="component" value="Unassembled WGS sequence"/>
</dbReference>
<protein>
    <recommendedName>
        <fullName evidence="7">Small ribosomal subunit protein mS29</fullName>
    </recommendedName>
</protein>
<accession>A0AAI9EAU6</accession>
<comment type="similarity">
    <text evidence="2">Belongs to the mitochondrion-specific ribosomal protein mS29 family.</text>
</comment>
<evidence type="ECO:0000256" key="4">
    <source>
        <dbReference type="ARBA" id="ARBA00022980"/>
    </source>
</evidence>
<evidence type="ECO:0000256" key="3">
    <source>
        <dbReference type="ARBA" id="ARBA00022946"/>
    </source>
</evidence>
<dbReference type="GO" id="GO:0005763">
    <property type="term" value="C:mitochondrial small ribosomal subunit"/>
    <property type="evidence" value="ECO:0007669"/>
    <property type="project" value="TreeGrafter"/>
</dbReference>
<dbReference type="EMBL" id="CAVMBE010000025">
    <property type="protein sequence ID" value="CAK4012466.1"/>
    <property type="molecule type" value="Genomic_DNA"/>
</dbReference>
<dbReference type="InterPro" id="IPR019368">
    <property type="entry name" value="Ribosomal_mS29"/>
</dbReference>
<keyword evidence="10" id="KW-1185">Reference proteome</keyword>
<name>A0AAI9EAU6_9PEZI</name>
<evidence type="ECO:0000256" key="5">
    <source>
        <dbReference type="ARBA" id="ARBA00023128"/>
    </source>
</evidence>
<feature type="region of interest" description="Disordered" evidence="8">
    <location>
        <begin position="23"/>
        <end position="86"/>
    </location>
</feature>